<dbReference type="GO" id="GO:0004190">
    <property type="term" value="F:aspartic-type endopeptidase activity"/>
    <property type="evidence" value="ECO:0007669"/>
    <property type="project" value="UniProtKB-KW"/>
</dbReference>
<dbReference type="SUPFAM" id="SSF50630">
    <property type="entry name" value="Acid proteases"/>
    <property type="match status" value="1"/>
</dbReference>
<dbReference type="InterPro" id="IPR021109">
    <property type="entry name" value="Peptidase_aspartic_dom_sf"/>
</dbReference>
<dbReference type="PRINTS" id="PR00792">
    <property type="entry name" value="PEPSIN"/>
</dbReference>
<keyword evidence="3 7" id="KW-0645">Protease</keyword>
<evidence type="ECO:0000313" key="7">
    <source>
        <dbReference type="EMBL" id="PWN18833.1"/>
    </source>
</evidence>
<evidence type="ECO:0000313" key="8">
    <source>
        <dbReference type="Proteomes" id="UP000245942"/>
    </source>
</evidence>
<feature type="domain" description="Peptidase A1" evidence="6">
    <location>
        <begin position="72"/>
        <end position="442"/>
    </location>
</feature>
<dbReference type="PANTHER" id="PTHR47966:SF73">
    <property type="entry name" value="PEPTIDASE A1 DOMAIN-CONTAINING PROTEIN"/>
    <property type="match status" value="1"/>
</dbReference>
<feature type="compositionally biased region" description="Basic and acidic residues" evidence="4">
    <location>
        <begin position="716"/>
        <end position="731"/>
    </location>
</feature>
<keyword evidence="2 3" id="KW-0064">Aspartyl protease</keyword>
<dbReference type="PROSITE" id="PS51767">
    <property type="entry name" value="PEPTIDASE_A1"/>
    <property type="match status" value="1"/>
</dbReference>
<dbReference type="Gene3D" id="2.40.70.10">
    <property type="entry name" value="Acid Proteases"/>
    <property type="match status" value="2"/>
</dbReference>
<dbReference type="InterPro" id="IPR033121">
    <property type="entry name" value="PEPTIDASE_A1"/>
</dbReference>
<dbReference type="RefSeq" id="XP_025345993.1">
    <property type="nucleotide sequence ID" value="XM_025493178.1"/>
</dbReference>
<accession>A0A316U396</accession>
<dbReference type="Proteomes" id="UP000245942">
    <property type="component" value="Unassembled WGS sequence"/>
</dbReference>
<reference evidence="7 8" key="1">
    <citation type="journal article" date="2018" name="Mol. Biol. Evol.">
        <title>Broad Genomic Sampling Reveals a Smut Pathogenic Ancestry of the Fungal Clade Ustilaginomycotina.</title>
        <authorList>
            <person name="Kijpornyongpan T."/>
            <person name="Mondo S.J."/>
            <person name="Barry K."/>
            <person name="Sandor L."/>
            <person name="Lee J."/>
            <person name="Lipzen A."/>
            <person name="Pangilinan J."/>
            <person name="LaButti K."/>
            <person name="Hainaut M."/>
            <person name="Henrissat B."/>
            <person name="Grigoriev I.V."/>
            <person name="Spatafora J.W."/>
            <person name="Aime M.C."/>
        </authorList>
    </citation>
    <scope>NUCLEOTIDE SEQUENCE [LARGE SCALE GENOMIC DNA]</scope>
    <source>
        <strain evidence="7 8">MCA 4718</strain>
    </source>
</reference>
<feature type="compositionally biased region" description="Basic and acidic residues" evidence="4">
    <location>
        <begin position="668"/>
        <end position="695"/>
    </location>
</feature>
<feature type="region of interest" description="Disordered" evidence="4">
    <location>
        <begin position="535"/>
        <end position="591"/>
    </location>
</feature>
<proteinExistence type="inferred from homology"/>
<feature type="compositionally biased region" description="Low complexity" evidence="4">
    <location>
        <begin position="571"/>
        <end position="580"/>
    </location>
</feature>
<dbReference type="EMBL" id="KZ819334">
    <property type="protein sequence ID" value="PWN18833.1"/>
    <property type="molecule type" value="Genomic_DNA"/>
</dbReference>
<dbReference type="InterPro" id="IPR034164">
    <property type="entry name" value="Pepsin-like_dom"/>
</dbReference>
<evidence type="ECO:0000259" key="6">
    <source>
        <dbReference type="PROSITE" id="PS51767"/>
    </source>
</evidence>
<dbReference type="InterPro" id="IPR001461">
    <property type="entry name" value="Aspartic_peptidase_A1"/>
</dbReference>
<evidence type="ECO:0000256" key="1">
    <source>
        <dbReference type="ARBA" id="ARBA00007447"/>
    </source>
</evidence>
<dbReference type="CDD" id="cd05471">
    <property type="entry name" value="pepsin_like"/>
    <property type="match status" value="1"/>
</dbReference>
<protein>
    <submittedName>
        <fullName evidence="7">Acid protease</fullName>
    </submittedName>
</protein>
<keyword evidence="5" id="KW-0472">Membrane</keyword>
<dbReference type="PROSITE" id="PS00141">
    <property type="entry name" value="ASP_PROTEASE"/>
    <property type="match status" value="1"/>
</dbReference>
<dbReference type="GO" id="GO:0006508">
    <property type="term" value="P:proteolysis"/>
    <property type="evidence" value="ECO:0007669"/>
    <property type="project" value="UniProtKB-KW"/>
</dbReference>
<comment type="similarity">
    <text evidence="1 3">Belongs to the peptidase A1 family.</text>
</comment>
<keyword evidence="5" id="KW-0812">Transmembrane</keyword>
<evidence type="ECO:0000256" key="2">
    <source>
        <dbReference type="ARBA" id="ARBA00022750"/>
    </source>
</evidence>
<dbReference type="OrthoDB" id="2747330at2759"/>
<dbReference type="STRING" id="1684307.A0A316U396"/>
<gene>
    <name evidence="7" type="ORF">BCV69DRAFT_284809</name>
</gene>
<organism evidence="7 8">
    <name type="scientific">Pseudomicrostroma glucosiphilum</name>
    <dbReference type="NCBI Taxonomy" id="1684307"/>
    <lineage>
        <taxon>Eukaryota</taxon>
        <taxon>Fungi</taxon>
        <taxon>Dikarya</taxon>
        <taxon>Basidiomycota</taxon>
        <taxon>Ustilaginomycotina</taxon>
        <taxon>Exobasidiomycetes</taxon>
        <taxon>Microstromatales</taxon>
        <taxon>Microstromatales incertae sedis</taxon>
        <taxon>Pseudomicrostroma</taxon>
    </lineage>
</organism>
<feature type="compositionally biased region" description="Basic residues" evidence="4">
    <location>
        <begin position="17"/>
        <end position="27"/>
    </location>
</feature>
<feature type="region of interest" description="Disordered" evidence="4">
    <location>
        <begin position="1"/>
        <end position="36"/>
    </location>
</feature>
<dbReference type="PANTHER" id="PTHR47966">
    <property type="entry name" value="BETA-SITE APP-CLEAVING ENZYME, ISOFORM A-RELATED"/>
    <property type="match status" value="1"/>
</dbReference>
<keyword evidence="5" id="KW-1133">Transmembrane helix</keyword>
<keyword evidence="8" id="KW-1185">Reference proteome</keyword>
<feature type="region of interest" description="Disordered" evidence="4">
    <location>
        <begin position="622"/>
        <end position="731"/>
    </location>
</feature>
<keyword evidence="3" id="KW-0378">Hydrolase</keyword>
<dbReference type="InterPro" id="IPR001969">
    <property type="entry name" value="Aspartic_peptidase_AS"/>
</dbReference>
<feature type="compositionally biased region" description="Low complexity" evidence="4">
    <location>
        <begin position="625"/>
        <end position="636"/>
    </location>
</feature>
<evidence type="ECO:0000256" key="3">
    <source>
        <dbReference type="RuleBase" id="RU000454"/>
    </source>
</evidence>
<evidence type="ECO:0000256" key="4">
    <source>
        <dbReference type="SAM" id="MobiDB-lite"/>
    </source>
</evidence>
<dbReference type="GeneID" id="37014912"/>
<dbReference type="Pfam" id="PF00026">
    <property type="entry name" value="Asp"/>
    <property type="match status" value="1"/>
</dbReference>
<dbReference type="AlphaFoldDB" id="A0A316U396"/>
<feature type="transmembrane region" description="Helical" evidence="5">
    <location>
        <begin position="505"/>
        <end position="527"/>
    </location>
</feature>
<name>A0A316U396_9BASI</name>
<sequence length="731" mass="75500">MVDIYAEGHPGASSKRTLPRQPRRKRALSSSDSSLPHLRRQIPASQITSTSLPASQNSIALSYGFLNEQLAYNVPITLPNDLIANLVLDTGAGDIWLAAPGCDGDCPSQSFDVGSSSSLNQKWNVTYFDGSASGTIYTLSSLAIGQSSLAGQAFGSASQVDTINFDKTNVTGVLGLSLPSSSAIENVLSPSSGTSNTFTTVGSTGSVLSGLWDASSGSSSTPRIISLGLERLPSDGGGRTANSSLTIGGVDSTYLPESEYSSITFQPVAATSSTGYEHWTLSLTGLSVTNATGTASSIPISFAGQKTVEPTVVLDSGSSLNYAPASMLDALYGAFVDASGNRIGPGENGIFYVPCDLPLNMTLSLSAGISVPIHPLDASFYQSYSDIGIGKDSDGCIGSFQSALSSESSAGADIILGTPFLRNVYTVFSCEPALSTNTTAAEGTECANPTVGLRPMTTDLTQAYLDFDAVRVRNEQLGDNAAFGVSYSGSSSSSSSGGLNTGARIAIGIVVSVVVIIGLFLLTLFIARRRHAREGAREDGVGSGDGVWPAEKGREGVATRSSPGGGEGDGDSSSLGADTGAEGAGSRDYDDYEGRRVSLSAKEQAQLREAALLHGFYDADLFSESPSQPGRSPSARRPARFNRGVAGPDGGADAGGAATPSGFGTESTDSRGYGEARRIQREYLRRHPSLERDRQAAQPRQGPPGSNGGGVEIEMEERGSSAAHHGEGVAR</sequence>
<evidence type="ECO:0000256" key="5">
    <source>
        <dbReference type="SAM" id="Phobius"/>
    </source>
</evidence>